<feature type="domain" description="Thiolase C-terminal" evidence="7">
    <location>
        <begin position="268"/>
        <end position="389"/>
    </location>
</feature>
<comment type="caution">
    <text evidence="8">The sequence shown here is derived from an EMBL/GenBank/DDBJ whole genome shotgun (WGS) entry which is preliminary data.</text>
</comment>
<evidence type="ECO:0000256" key="4">
    <source>
        <dbReference type="PIRSR" id="PIRSR000429-1"/>
    </source>
</evidence>
<evidence type="ECO:0000259" key="7">
    <source>
        <dbReference type="Pfam" id="PF02803"/>
    </source>
</evidence>
<dbReference type="EC" id="2.3.1.16" evidence="8"/>
<dbReference type="NCBIfam" id="TIGR01930">
    <property type="entry name" value="AcCoA-C-Actrans"/>
    <property type="match status" value="1"/>
</dbReference>
<organism evidence="8 9">
    <name type="scientific">OM182 bacterium</name>
    <dbReference type="NCBI Taxonomy" id="2510334"/>
    <lineage>
        <taxon>Bacteria</taxon>
        <taxon>Pseudomonadati</taxon>
        <taxon>Pseudomonadota</taxon>
        <taxon>Gammaproteobacteria</taxon>
        <taxon>OMG group</taxon>
        <taxon>OM182 clade</taxon>
    </lineage>
</organism>
<comment type="similarity">
    <text evidence="1 5">Belongs to the thiolase-like superfamily. Thiolase family.</text>
</comment>
<dbReference type="InterPro" id="IPR002155">
    <property type="entry name" value="Thiolase"/>
</dbReference>
<feature type="domain" description="Thiolase N-terminal" evidence="6">
    <location>
        <begin position="5"/>
        <end position="260"/>
    </location>
</feature>
<dbReference type="AlphaFoldDB" id="A0A520S2P5"/>
<accession>A0A520S2P5</accession>
<dbReference type="PANTHER" id="PTHR43365:SF1">
    <property type="entry name" value="ACETYL-COA C-ACYLTRANSFERASE"/>
    <property type="match status" value="1"/>
</dbReference>
<dbReference type="PIRSF" id="PIRSF000429">
    <property type="entry name" value="Ac-CoA_Ac_transf"/>
    <property type="match status" value="1"/>
</dbReference>
<dbReference type="InterPro" id="IPR020616">
    <property type="entry name" value="Thiolase_N"/>
</dbReference>
<keyword evidence="2 5" id="KW-0808">Transferase</keyword>
<evidence type="ECO:0000259" key="6">
    <source>
        <dbReference type="Pfam" id="PF00108"/>
    </source>
</evidence>
<evidence type="ECO:0000256" key="2">
    <source>
        <dbReference type="ARBA" id="ARBA00022679"/>
    </source>
</evidence>
<dbReference type="SUPFAM" id="SSF53901">
    <property type="entry name" value="Thiolase-like"/>
    <property type="match status" value="2"/>
</dbReference>
<evidence type="ECO:0000256" key="1">
    <source>
        <dbReference type="ARBA" id="ARBA00010982"/>
    </source>
</evidence>
<dbReference type="Pfam" id="PF02803">
    <property type="entry name" value="Thiolase_C"/>
    <property type="match status" value="1"/>
</dbReference>
<sequence length="395" mass="41728">MANAYIVGAVRTATGRKKGRLSRMHPIDMGAAVIDELVDRTGIPTDKVDDVVFGVVMQIGAQAGNLGRNVAMSSKLALEVPGTTVDRQCGSSLQAIQFGAQAVMSGTQDVVISGGVEAMSTVEIGSNIRDGLEHGRGVPKGERLEMQYPGIQFSQFDGAELLAEKYGISREELDAFGLLSHQRAAAATKNGYFNDEIVPLNIELEDGSKDVHTVDEGIRFESTLEGMQSLNTLREGGVITAGTASQISDGAAAIMVANEDAVQKYNLPVRAKIHSLAVVGSDPVIMLEGPIPATEKVLEKAGLTIDDIDLYEVNEAFGSVPLAWAKALNADPEKLNVNGGAQSLGHPLGGTGAKLMTTLVHELERRDARYGLVAICEGGGTANAMIIERMDQLDS</sequence>
<gene>
    <name evidence="8" type="ORF">EVA69_02655</name>
</gene>
<protein>
    <submittedName>
        <fullName evidence="8">Acetyl-CoA C-acyltransferase</fullName>
        <ecNumber evidence="8">2.3.1.16</ecNumber>
    </submittedName>
</protein>
<dbReference type="InterPro" id="IPR020610">
    <property type="entry name" value="Thiolase_AS"/>
</dbReference>
<dbReference type="CDD" id="cd00751">
    <property type="entry name" value="thiolase"/>
    <property type="match status" value="1"/>
</dbReference>
<proteinExistence type="inferred from homology"/>
<dbReference type="Gene3D" id="3.40.47.10">
    <property type="match status" value="1"/>
</dbReference>
<dbReference type="PROSITE" id="PS00099">
    <property type="entry name" value="THIOLASE_3"/>
    <property type="match status" value="1"/>
</dbReference>
<evidence type="ECO:0000313" key="9">
    <source>
        <dbReference type="Proteomes" id="UP000320404"/>
    </source>
</evidence>
<dbReference type="GO" id="GO:0003988">
    <property type="term" value="F:acetyl-CoA C-acyltransferase activity"/>
    <property type="evidence" value="ECO:0007669"/>
    <property type="project" value="UniProtKB-EC"/>
</dbReference>
<feature type="active site" description="Acyl-thioester intermediate" evidence="4">
    <location>
        <position position="89"/>
    </location>
</feature>
<dbReference type="EMBL" id="SHAH01000026">
    <property type="protein sequence ID" value="RZO76701.1"/>
    <property type="molecule type" value="Genomic_DNA"/>
</dbReference>
<reference evidence="8 9" key="1">
    <citation type="submission" date="2019-02" db="EMBL/GenBank/DDBJ databases">
        <title>Prokaryotic population dynamics and viral predation in marine succession experiment using metagenomics: the confinement effect.</title>
        <authorList>
            <person name="Haro-Moreno J.M."/>
            <person name="Rodriguez-Valera F."/>
            <person name="Lopez-Perez M."/>
        </authorList>
    </citation>
    <scope>NUCLEOTIDE SEQUENCE [LARGE SCALE GENOMIC DNA]</scope>
    <source>
        <strain evidence="8">MED-G158</strain>
    </source>
</reference>
<dbReference type="PANTHER" id="PTHR43365">
    <property type="entry name" value="BLR7806 PROTEIN"/>
    <property type="match status" value="1"/>
</dbReference>
<dbReference type="InterPro" id="IPR020617">
    <property type="entry name" value="Thiolase_C"/>
</dbReference>
<dbReference type="Pfam" id="PF00108">
    <property type="entry name" value="Thiolase_N"/>
    <property type="match status" value="1"/>
</dbReference>
<feature type="active site" description="Proton acceptor" evidence="4">
    <location>
        <position position="376"/>
    </location>
</feature>
<dbReference type="Proteomes" id="UP000320404">
    <property type="component" value="Unassembled WGS sequence"/>
</dbReference>
<keyword evidence="3 5" id="KW-0012">Acyltransferase</keyword>
<evidence type="ECO:0000256" key="5">
    <source>
        <dbReference type="RuleBase" id="RU003557"/>
    </source>
</evidence>
<evidence type="ECO:0000256" key="3">
    <source>
        <dbReference type="ARBA" id="ARBA00023315"/>
    </source>
</evidence>
<evidence type="ECO:0000313" key="8">
    <source>
        <dbReference type="EMBL" id="RZO76701.1"/>
    </source>
</evidence>
<dbReference type="InterPro" id="IPR016039">
    <property type="entry name" value="Thiolase-like"/>
</dbReference>
<name>A0A520S2P5_9GAMM</name>
<feature type="active site" description="Proton acceptor" evidence="4">
    <location>
        <position position="346"/>
    </location>
</feature>